<comment type="caution">
    <text evidence="1">The sequence shown here is derived from an EMBL/GenBank/DDBJ whole genome shotgun (WGS) entry which is preliminary data.</text>
</comment>
<protein>
    <submittedName>
        <fullName evidence="1">Succinyl-CoA synthetase, beta subunit</fullName>
    </submittedName>
</protein>
<proteinExistence type="predicted"/>
<evidence type="ECO:0000313" key="2">
    <source>
        <dbReference type="Proteomes" id="UP000218542"/>
    </source>
</evidence>
<name>A0A286U282_9BACT</name>
<evidence type="ECO:0000313" key="1">
    <source>
        <dbReference type="EMBL" id="GAX62232.1"/>
    </source>
</evidence>
<sequence>MNKFIDPKLYGLPPSTKLKQTGINQFDIVIQRKSRIIMKDSEGILAKANKITHHVTDAKVSLKTSAPVCSKTKVFLEEHGITVSTCS</sequence>
<organism evidence="1 2">
    <name type="scientific">Candidatus Scalindua japonica</name>
    <dbReference type="NCBI Taxonomy" id="1284222"/>
    <lineage>
        <taxon>Bacteria</taxon>
        <taxon>Pseudomonadati</taxon>
        <taxon>Planctomycetota</taxon>
        <taxon>Candidatus Brocadiia</taxon>
        <taxon>Candidatus Brocadiales</taxon>
        <taxon>Candidatus Scalinduaceae</taxon>
        <taxon>Candidatus Scalindua</taxon>
    </lineage>
</organism>
<dbReference type="Proteomes" id="UP000218542">
    <property type="component" value="Unassembled WGS sequence"/>
</dbReference>
<dbReference type="AlphaFoldDB" id="A0A286U282"/>
<dbReference type="OrthoDB" id="5432130at2"/>
<gene>
    <name evidence="1" type="ORF">SCALIN_C29_0011</name>
</gene>
<dbReference type="RefSeq" id="WP_096895620.1">
    <property type="nucleotide sequence ID" value="NZ_BAOS01000029.1"/>
</dbReference>
<accession>A0A286U282</accession>
<keyword evidence="2" id="KW-1185">Reference proteome</keyword>
<dbReference type="EMBL" id="BAOS01000029">
    <property type="protein sequence ID" value="GAX62232.1"/>
    <property type="molecule type" value="Genomic_DNA"/>
</dbReference>
<reference evidence="2" key="1">
    <citation type="journal article" date="2017" name="Environ. Microbiol. Rep.">
        <title>Genetic Diversity of Marine Anaerobic Ammonium-Oxidizing Bacteria as Revealed by Genomic and Proteomic Analyses of 'Candidatus Scalindua japonica'.</title>
        <authorList>
            <person name="Oshiki M."/>
            <person name="Mizuto K."/>
            <person name="Kimura Z."/>
            <person name="Kindaichi T."/>
            <person name="Satoh H."/>
            <person name="Okabe S."/>
        </authorList>
    </citation>
    <scope>NUCLEOTIDE SEQUENCE [LARGE SCALE GENOMIC DNA]</scope>
    <source>
        <strain evidence="2">husup-a2</strain>
    </source>
</reference>